<dbReference type="Pfam" id="PF00106">
    <property type="entry name" value="adh_short"/>
    <property type="match status" value="1"/>
</dbReference>
<dbReference type="InParanoid" id="A0A455AQD7"/>
<dbReference type="GO" id="GO:0016491">
    <property type="term" value="F:oxidoreductase activity"/>
    <property type="evidence" value="ECO:0007669"/>
    <property type="project" value="UniProtKB-KW"/>
</dbReference>
<sequence>MVLERYSAKNPGNAQGLPWRGHVWGRQVAKSSRLHRGGGAPGTDFWAPSFTFSSDWLGGHFLLTNLLLDKLKASAPSRIINLSSLAHVAGHIDFEDLNWEKRKYDTKAAYCQSKLAVVLFTKELSRRLQGTGVTVNALHPGVARTELGRHTGMHSSAFSSFTLGPIFWLLVKSPQLAAQPSTYLAVAEELEGVSGKYFEGLKEKAPAPEAEDEEVAQRLWAESARLVGLEMSYGSSERGQPLPK</sequence>
<evidence type="ECO:0000313" key="3">
    <source>
        <dbReference type="Proteomes" id="UP000248484"/>
    </source>
</evidence>
<accession>A0A455AQD7</accession>
<dbReference type="RefSeq" id="XP_028334091.1">
    <property type="nucleotide sequence ID" value="XM_028478290.2"/>
</dbReference>
<evidence type="ECO:0000313" key="4">
    <source>
        <dbReference type="RefSeq" id="XP_028334091.1"/>
    </source>
</evidence>
<dbReference type="Proteomes" id="UP000248484">
    <property type="component" value="Chromosome 17"/>
</dbReference>
<evidence type="ECO:0000256" key="2">
    <source>
        <dbReference type="ARBA" id="ARBA00023002"/>
    </source>
</evidence>
<dbReference type="SUPFAM" id="SSF51735">
    <property type="entry name" value="NAD(P)-binding Rossmann-fold domains"/>
    <property type="match status" value="1"/>
</dbReference>
<keyword evidence="2" id="KW-0560">Oxidoreductase</keyword>
<dbReference type="PANTHER" id="PTHR43157:SF59">
    <property type="entry name" value="RETINOL DEHYDROGENASE 13"/>
    <property type="match status" value="1"/>
</dbReference>
<dbReference type="STRING" id="9755.ENSPCTP00005011198"/>
<dbReference type="InterPro" id="IPR020904">
    <property type="entry name" value="Sc_DH/Rdtase_CS"/>
</dbReference>
<dbReference type="FunCoup" id="A0A455AQD7">
    <property type="interactions" value="512"/>
</dbReference>
<dbReference type="PRINTS" id="PR00081">
    <property type="entry name" value="GDHRDH"/>
</dbReference>
<dbReference type="KEGG" id="pcad:114484116"/>
<dbReference type="PANTHER" id="PTHR43157">
    <property type="entry name" value="PHOSPHATIDYLINOSITOL-GLYCAN BIOSYNTHESIS CLASS F PROTEIN-RELATED"/>
    <property type="match status" value="1"/>
</dbReference>
<organism evidence="3 4">
    <name type="scientific">Physeter macrocephalus</name>
    <name type="common">Sperm whale</name>
    <name type="synonym">Physeter catodon</name>
    <dbReference type="NCBI Taxonomy" id="9755"/>
    <lineage>
        <taxon>Eukaryota</taxon>
        <taxon>Metazoa</taxon>
        <taxon>Chordata</taxon>
        <taxon>Craniata</taxon>
        <taxon>Vertebrata</taxon>
        <taxon>Euteleostomi</taxon>
        <taxon>Mammalia</taxon>
        <taxon>Eutheria</taxon>
        <taxon>Laurasiatheria</taxon>
        <taxon>Artiodactyla</taxon>
        <taxon>Whippomorpha</taxon>
        <taxon>Cetacea</taxon>
        <taxon>Odontoceti</taxon>
        <taxon>Physeteridae</taxon>
        <taxon>Physeter</taxon>
    </lineage>
</organism>
<gene>
    <name evidence="4" type="primary">LOC114484116</name>
</gene>
<keyword evidence="3" id="KW-1185">Reference proteome</keyword>
<dbReference type="GeneID" id="114484116"/>
<dbReference type="Gene3D" id="3.40.50.720">
    <property type="entry name" value="NAD(P)-binding Rossmann-like Domain"/>
    <property type="match status" value="1"/>
</dbReference>
<dbReference type="PROSITE" id="PS00061">
    <property type="entry name" value="ADH_SHORT"/>
    <property type="match status" value="1"/>
</dbReference>
<dbReference type="InterPro" id="IPR036291">
    <property type="entry name" value="NAD(P)-bd_dom_sf"/>
</dbReference>
<dbReference type="InterPro" id="IPR002347">
    <property type="entry name" value="SDR_fam"/>
</dbReference>
<protein>
    <submittedName>
        <fullName evidence="4">Retinol dehydrogenase 13-like</fullName>
    </submittedName>
</protein>
<proteinExistence type="inferred from homology"/>
<reference evidence="4" key="1">
    <citation type="submission" date="2025-08" db="UniProtKB">
        <authorList>
            <consortium name="RefSeq"/>
        </authorList>
    </citation>
    <scope>IDENTIFICATION</scope>
    <source>
        <tissue evidence="4">Muscle</tissue>
    </source>
</reference>
<name>A0A455AQD7_PHYMC</name>
<comment type="similarity">
    <text evidence="1">Belongs to the short-chain dehydrogenases/reductases (SDR) family.</text>
</comment>
<dbReference type="OrthoDB" id="191139at2759"/>
<dbReference type="AlphaFoldDB" id="A0A455AQD7"/>
<evidence type="ECO:0000256" key="1">
    <source>
        <dbReference type="ARBA" id="ARBA00006484"/>
    </source>
</evidence>